<evidence type="ECO:0000313" key="1">
    <source>
        <dbReference type="EMBL" id="KAH7858104.1"/>
    </source>
</evidence>
<accession>A0ACB7YXU4</accession>
<evidence type="ECO:0000313" key="2">
    <source>
        <dbReference type="Proteomes" id="UP000828048"/>
    </source>
</evidence>
<reference evidence="1 2" key="1">
    <citation type="journal article" date="2021" name="Hortic Res">
        <title>High-quality reference genome and annotation aids understanding of berry development for evergreen blueberry (Vaccinium darrowii).</title>
        <authorList>
            <person name="Yu J."/>
            <person name="Hulse-Kemp A.M."/>
            <person name="Babiker E."/>
            <person name="Staton M."/>
        </authorList>
    </citation>
    <scope>NUCLEOTIDE SEQUENCE [LARGE SCALE GENOMIC DNA]</scope>
    <source>
        <strain evidence="2">cv. NJ 8807/NJ 8810</strain>
        <tissue evidence="1">Young leaf</tissue>
    </source>
</reference>
<comment type="caution">
    <text evidence="1">The sequence shown here is derived from an EMBL/GenBank/DDBJ whole genome shotgun (WGS) entry which is preliminary data.</text>
</comment>
<keyword evidence="2" id="KW-1185">Reference proteome</keyword>
<sequence length="396" mass="45531">MLLSLKFNNDNFNNCPTCAGIIPEILLEERSKVKLFKLVQLENFQWDFTSNRIPTKIQKCQILAFCPDCLCNELAIFFRYEDYNGPSVPLPAVVQARLKEGISQGPESLRSPAFKEQVFTEVLGQDKNGRVRTYGNGPCPSQVFGTRFTRSQELHDREQLCEEVRKEVVDEVQKQVVDEVRKEVLVEFGDRFSRLERKCARLEAHAKDIGYPLPPCSEEDSPIEYSRNGQQPCNVKHVPDPSGPQQQNGDDRFGFFSNWTDNELINPELLWFHVICQGDSMEELQVALGLMFLGNNRRSSCPVIEFLEKSNSTTLVRFAIESRIVPEKELVERSRYTRFDTRPMLVELHEIPRQLHGLEAEELPFVWLTIHELTIVWLGRLCFHRRSASTSGFCGG</sequence>
<dbReference type="EMBL" id="CM037153">
    <property type="protein sequence ID" value="KAH7858104.1"/>
    <property type="molecule type" value="Genomic_DNA"/>
</dbReference>
<dbReference type="Proteomes" id="UP000828048">
    <property type="component" value="Chromosome 3"/>
</dbReference>
<gene>
    <name evidence="1" type="ORF">Vadar_020032</name>
</gene>
<organism evidence="1 2">
    <name type="scientific">Vaccinium darrowii</name>
    <dbReference type="NCBI Taxonomy" id="229202"/>
    <lineage>
        <taxon>Eukaryota</taxon>
        <taxon>Viridiplantae</taxon>
        <taxon>Streptophyta</taxon>
        <taxon>Embryophyta</taxon>
        <taxon>Tracheophyta</taxon>
        <taxon>Spermatophyta</taxon>
        <taxon>Magnoliopsida</taxon>
        <taxon>eudicotyledons</taxon>
        <taxon>Gunneridae</taxon>
        <taxon>Pentapetalae</taxon>
        <taxon>asterids</taxon>
        <taxon>Ericales</taxon>
        <taxon>Ericaceae</taxon>
        <taxon>Vaccinioideae</taxon>
        <taxon>Vaccinieae</taxon>
        <taxon>Vaccinium</taxon>
    </lineage>
</organism>
<protein>
    <submittedName>
        <fullName evidence="1">Uncharacterized protein</fullName>
    </submittedName>
</protein>
<name>A0ACB7YXU4_9ERIC</name>
<proteinExistence type="predicted"/>